<keyword evidence="3" id="KW-0238">DNA-binding</keyword>
<dbReference type="InterPro" id="IPR016177">
    <property type="entry name" value="DNA-bd_dom_sf"/>
</dbReference>
<keyword evidence="5" id="KW-0539">Nucleus</keyword>
<evidence type="ECO:0000256" key="4">
    <source>
        <dbReference type="ARBA" id="ARBA00023163"/>
    </source>
</evidence>
<reference evidence="9" key="1">
    <citation type="journal article" date="2013" name="Nat. Genet.">
        <title>The Capsella rubella genome and the genomic consequences of rapid mating system evolution.</title>
        <authorList>
            <person name="Slotte T."/>
            <person name="Hazzouri K.M."/>
            <person name="Agren J.A."/>
            <person name="Koenig D."/>
            <person name="Maumus F."/>
            <person name="Guo Y.L."/>
            <person name="Steige K."/>
            <person name="Platts A.E."/>
            <person name="Escobar J.S."/>
            <person name="Newman L.K."/>
            <person name="Wang W."/>
            <person name="Mandakova T."/>
            <person name="Vello E."/>
            <person name="Smith L.M."/>
            <person name="Henz S.R."/>
            <person name="Steffen J."/>
            <person name="Takuno S."/>
            <person name="Brandvain Y."/>
            <person name="Coop G."/>
            <person name="Andolfatto P."/>
            <person name="Hu T.T."/>
            <person name="Blanchette M."/>
            <person name="Clark R.M."/>
            <person name="Quesneville H."/>
            <person name="Nordborg M."/>
            <person name="Gaut B.S."/>
            <person name="Lysak M.A."/>
            <person name="Jenkins J."/>
            <person name="Grimwood J."/>
            <person name="Chapman J."/>
            <person name="Prochnik S."/>
            <person name="Shu S."/>
            <person name="Rokhsar D."/>
            <person name="Schmutz J."/>
            <person name="Weigel D."/>
            <person name="Wright S.I."/>
        </authorList>
    </citation>
    <scope>NUCLEOTIDE SEQUENCE [LARGE SCALE GENOMIC DNA]</scope>
    <source>
        <strain evidence="9">cv. Monte Gargano</strain>
    </source>
</reference>
<dbReference type="CDD" id="cd01396">
    <property type="entry name" value="MeCP2_MBD"/>
    <property type="match status" value="1"/>
</dbReference>
<dbReference type="InterPro" id="IPR001739">
    <property type="entry name" value="Methyl_CpG_DNA-bd"/>
</dbReference>
<evidence type="ECO:0000256" key="1">
    <source>
        <dbReference type="ARBA" id="ARBA00004123"/>
    </source>
</evidence>
<sequence length="263" mass="28875">IFKDSTFSRDRRRNNLIALIGEEDNPIPNSCMSDSVPGDFLSDPLLASGAFISSAGDGTLGSSAKRRPIQGGTGVSGSGEKVRIGMANGTDQMNPPQDSSGHQSESKSRKRAAPGDNWLPSGWRVEDKVRTSGATAGSVDKYYYEPNTGRKFRSRTEVLYYLQHGTSKKGAKKAENTDFNPDHLEGQGSNKAIRKAREPPRPPPPLDFDFKNPPEKVSWSMGNTREEAWTPIIGDVKVQDSVRRDWSTAFTFITNRNPSKLSL</sequence>
<dbReference type="PANTHER" id="PTHR12396:SF46">
    <property type="entry name" value="METHYL-CPG-BINDING DOMAIN-CONTAINING PROTEIN 6"/>
    <property type="match status" value="1"/>
</dbReference>
<dbReference type="AlphaFoldDB" id="R0EX97"/>
<keyword evidence="4" id="KW-0804">Transcription</keyword>
<evidence type="ECO:0000256" key="2">
    <source>
        <dbReference type="ARBA" id="ARBA00023015"/>
    </source>
</evidence>
<dbReference type="SUPFAM" id="SSF54171">
    <property type="entry name" value="DNA-binding domain"/>
    <property type="match status" value="1"/>
</dbReference>
<comment type="subcellular location">
    <subcellularLocation>
        <location evidence="1">Nucleus</location>
    </subcellularLocation>
</comment>
<feature type="compositionally biased region" description="Basic and acidic residues" evidence="6">
    <location>
        <begin position="172"/>
        <end position="185"/>
    </location>
</feature>
<dbReference type="Gene3D" id="3.30.890.10">
    <property type="entry name" value="Methyl-cpg-binding Protein 2, Chain A"/>
    <property type="match status" value="1"/>
</dbReference>
<dbReference type="GO" id="GO:0005634">
    <property type="term" value="C:nucleus"/>
    <property type="evidence" value="ECO:0007669"/>
    <property type="project" value="UniProtKB-SubCell"/>
</dbReference>
<gene>
    <name evidence="8" type="ORF">CARUB_v10026965mg</name>
</gene>
<dbReference type="SMART" id="SM00391">
    <property type="entry name" value="MBD"/>
    <property type="match status" value="1"/>
</dbReference>
<accession>R0EX97</accession>
<keyword evidence="9" id="KW-1185">Reference proteome</keyword>
<dbReference type="EMBL" id="KB870812">
    <property type="protein sequence ID" value="EOA13862.1"/>
    <property type="molecule type" value="Genomic_DNA"/>
</dbReference>
<dbReference type="eggNOG" id="KOG4161">
    <property type="taxonomic scope" value="Eukaryota"/>
</dbReference>
<evidence type="ECO:0000256" key="3">
    <source>
        <dbReference type="ARBA" id="ARBA00023125"/>
    </source>
</evidence>
<feature type="region of interest" description="Disordered" evidence="6">
    <location>
        <begin position="169"/>
        <end position="213"/>
    </location>
</feature>
<feature type="compositionally biased region" description="Polar residues" evidence="6">
    <location>
        <begin position="89"/>
        <end position="103"/>
    </location>
</feature>
<keyword evidence="2" id="KW-0805">Transcription regulation</keyword>
<dbReference type="GO" id="GO:0003677">
    <property type="term" value="F:DNA binding"/>
    <property type="evidence" value="ECO:0007669"/>
    <property type="project" value="UniProtKB-KW"/>
</dbReference>
<evidence type="ECO:0000256" key="5">
    <source>
        <dbReference type="ARBA" id="ARBA00023242"/>
    </source>
</evidence>
<feature type="domain" description="MBD" evidence="7">
    <location>
        <begin position="109"/>
        <end position="184"/>
    </location>
</feature>
<name>R0EX97_9BRAS</name>
<feature type="region of interest" description="Disordered" evidence="6">
    <location>
        <begin position="56"/>
        <end position="124"/>
    </location>
</feature>
<dbReference type="KEGG" id="crb:17876261"/>
<organism evidence="8 9">
    <name type="scientific">Capsella rubella</name>
    <dbReference type="NCBI Taxonomy" id="81985"/>
    <lineage>
        <taxon>Eukaryota</taxon>
        <taxon>Viridiplantae</taxon>
        <taxon>Streptophyta</taxon>
        <taxon>Embryophyta</taxon>
        <taxon>Tracheophyta</taxon>
        <taxon>Spermatophyta</taxon>
        <taxon>Magnoliopsida</taxon>
        <taxon>eudicotyledons</taxon>
        <taxon>Gunneridae</taxon>
        <taxon>Pentapetalae</taxon>
        <taxon>rosids</taxon>
        <taxon>malvids</taxon>
        <taxon>Brassicales</taxon>
        <taxon>Brassicaceae</taxon>
        <taxon>Camelineae</taxon>
        <taxon>Capsella</taxon>
    </lineage>
</organism>
<feature type="non-terminal residue" evidence="8">
    <location>
        <position position="1"/>
    </location>
</feature>
<dbReference type="Pfam" id="PF01429">
    <property type="entry name" value="MBD"/>
    <property type="match status" value="1"/>
</dbReference>
<protein>
    <recommendedName>
        <fullName evidence="7">MBD domain-containing protein</fullName>
    </recommendedName>
</protein>
<evidence type="ECO:0000313" key="9">
    <source>
        <dbReference type="Proteomes" id="UP000029121"/>
    </source>
</evidence>
<dbReference type="PANTHER" id="PTHR12396">
    <property type="entry name" value="METHYL-CPG BINDING PROTEIN, MBD"/>
    <property type="match status" value="1"/>
</dbReference>
<dbReference type="PROSITE" id="PS50982">
    <property type="entry name" value="MBD"/>
    <property type="match status" value="1"/>
</dbReference>
<evidence type="ECO:0000313" key="8">
    <source>
        <dbReference type="EMBL" id="EOA13862.1"/>
    </source>
</evidence>
<proteinExistence type="predicted"/>
<evidence type="ECO:0000259" key="7">
    <source>
        <dbReference type="PROSITE" id="PS50982"/>
    </source>
</evidence>
<dbReference type="STRING" id="81985.R0EX97"/>
<dbReference type="OrthoDB" id="10072024at2759"/>
<dbReference type="Proteomes" id="UP000029121">
    <property type="component" value="Unassembled WGS sequence"/>
</dbReference>
<evidence type="ECO:0000256" key="6">
    <source>
        <dbReference type="SAM" id="MobiDB-lite"/>
    </source>
</evidence>